<dbReference type="InterPro" id="IPR002577">
    <property type="entry name" value="HTH_HxlR"/>
</dbReference>
<evidence type="ECO:0000313" key="6">
    <source>
        <dbReference type="Proteomes" id="UP000190625"/>
    </source>
</evidence>
<keyword evidence="3" id="KW-0804">Transcription</keyword>
<dbReference type="PANTHER" id="PTHR33204">
    <property type="entry name" value="TRANSCRIPTIONAL REGULATOR, MARR FAMILY"/>
    <property type="match status" value="1"/>
</dbReference>
<evidence type="ECO:0000256" key="1">
    <source>
        <dbReference type="ARBA" id="ARBA00023015"/>
    </source>
</evidence>
<dbReference type="PROSITE" id="PS51118">
    <property type="entry name" value="HTH_HXLR"/>
    <property type="match status" value="1"/>
</dbReference>
<dbReference type="PANTHER" id="PTHR33204:SF29">
    <property type="entry name" value="TRANSCRIPTIONAL REGULATOR"/>
    <property type="match status" value="1"/>
</dbReference>
<dbReference type="EMBL" id="FUWM01000021">
    <property type="protein sequence ID" value="SJZ95480.1"/>
    <property type="molecule type" value="Genomic_DNA"/>
</dbReference>
<dbReference type="GO" id="GO:0003677">
    <property type="term" value="F:DNA binding"/>
    <property type="evidence" value="ECO:0007669"/>
    <property type="project" value="UniProtKB-KW"/>
</dbReference>
<dbReference type="AlphaFoldDB" id="A0A1T4PVA5"/>
<dbReference type="InterPro" id="IPR036388">
    <property type="entry name" value="WH-like_DNA-bd_sf"/>
</dbReference>
<name>A0A1T4PVA5_9FIRM</name>
<evidence type="ECO:0000256" key="2">
    <source>
        <dbReference type="ARBA" id="ARBA00023125"/>
    </source>
</evidence>
<gene>
    <name evidence="5" type="ORF">SAMN02745118_02333</name>
</gene>
<organism evidence="5 6">
    <name type="scientific">Selenihalanaerobacter shriftii</name>
    <dbReference type="NCBI Taxonomy" id="142842"/>
    <lineage>
        <taxon>Bacteria</taxon>
        <taxon>Bacillati</taxon>
        <taxon>Bacillota</taxon>
        <taxon>Clostridia</taxon>
        <taxon>Halanaerobiales</taxon>
        <taxon>Halobacteroidaceae</taxon>
        <taxon>Selenihalanaerobacter</taxon>
    </lineage>
</organism>
<dbReference type="SUPFAM" id="SSF46785">
    <property type="entry name" value="Winged helix' DNA-binding domain"/>
    <property type="match status" value="1"/>
</dbReference>
<keyword evidence="2" id="KW-0238">DNA-binding</keyword>
<reference evidence="6" key="1">
    <citation type="submission" date="2017-02" db="EMBL/GenBank/DDBJ databases">
        <authorList>
            <person name="Varghese N."/>
            <person name="Submissions S."/>
        </authorList>
    </citation>
    <scope>NUCLEOTIDE SEQUENCE [LARGE SCALE GENOMIC DNA]</scope>
    <source>
        <strain evidence="6">ATCC BAA-73</strain>
    </source>
</reference>
<dbReference type="Pfam" id="PF01638">
    <property type="entry name" value="HxlR"/>
    <property type="match status" value="1"/>
</dbReference>
<dbReference type="STRING" id="142842.SAMN02745118_02333"/>
<protein>
    <submittedName>
        <fullName evidence="5">Transcriptional regulator, HxlR family</fullName>
    </submittedName>
</protein>
<dbReference type="OrthoDB" id="9791143at2"/>
<dbReference type="Proteomes" id="UP000190625">
    <property type="component" value="Unassembled WGS sequence"/>
</dbReference>
<accession>A0A1T4PVA5</accession>
<sequence length="133" mass="15515">MTDKKKVSTEIELTIDIIGGKWKCSIIWLLGTEGVKRFGEIKRFLPEVTHKVLTNQLQELEENNIINRKAYPVVPPKVEYSITDKGETLLPILELMCIWGKDYSEIDYELITQLCKNDKKKNQFKDKLPEVYL</sequence>
<keyword evidence="1" id="KW-0805">Transcription regulation</keyword>
<evidence type="ECO:0000256" key="3">
    <source>
        <dbReference type="ARBA" id="ARBA00023163"/>
    </source>
</evidence>
<keyword evidence="6" id="KW-1185">Reference proteome</keyword>
<proteinExistence type="predicted"/>
<evidence type="ECO:0000313" key="5">
    <source>
        <dbReference type="EMBL" id="SJZ95480.1"/>
    </source>
</evidence>
<dbReference type="RefSeq" id="WP_078810766.1">
    <property type="nucleotide sequence ID" value="NZ_FUWM01000021.1"/>
</dbReference>
<feature type="domain" description="HTH hxlR-type" evidence="4">
    <location>
        <begin position="9"/>
        <end position="108"/>
    </location>
</feature>
<dbReference type="InterPro" id="IPR036390">
    <property type="entry name" value="WH_DNA-bd_sf"/>
</dbReference>
<evidence type="ECO:0000259" key="4">
    <source>
        <dbReference type="PROSITE" id="PS51118"/>
    </source>
</evidence>
<dbReference type="Gene3D" id="1.10.10.10">
    <property type="entry name" value="Winged helix-like DNA-binding domain superfamily/Winged helix DNA-binding domain"/>
    <property type="match status" value="1"/>
</dbReference>